<dbReference type="OrthoDB" id="3065507at2759"/>
<reference evidence="3" key="1">
    <citation type="journal article" date="2014" name="Proc. Natl. Acad. Sci. U.S.A.">
        <title>Extensive sampling of basidiomycete genomes demonstrates inadequacy of the white-rot/brown-rot paradigm for wood decay fungi.</title>
        <authorList>
            <person name="Riley R."/>
            <person name="Salamov A.A."/>
            <person name="Brown D.W."/>
            <person name="Nagy L.G."/>
            <person name="Floudas D."/>
            <person name="Held B.W."/>
            <person name="Levasseur A."/>
            <person name="Lombard V."/>
            <person name="Morin E."/>
            <person name="Otillar R."/>
            <person name="Lindquist E.A."/>
            <person name="Sun H."/>
            <person name="LaButti K.M."/>
            <person name="Schmutz J."/>
            <person name="Jabbour D."/>
            <person name="Luo H."/>
            <person name="Baker S.E."/>
            <person name="Pisabarro A.G."/>
            <person name="Walton J.D."/>
            <person name="Blanchette R.A."/>
            <person name="Henrissat B."/>
            <person name="Martin F."/>
            <person name="Cullen D."/>
            <person name="Hibbett D.S."/>
            <person name="Grigoriev I.V."/>
        </authorList>
    </citation>
    <scope>NUCLEOTIDE SEQUENCE [LARGE SCALE GENOMIC DNA]</scope>
    <source>
        <strain evidence="3">CBS 339.88</strain>
    </source>
</reference>
<accession>A0A067T8V3</accession>
<dbReference type="AlphaFoldDB" id="A0A067T8V3"/>
<feature type="compositionally biased region" description="Basic residues" evidence="1">
    <location>
        <begin position="139"/>
        <end position="154"/>
    </location>
</feature>
<dbReference type="HOGENOM" id="CLU_801795_0_0_1"/>
<name>A0A067T8V3_GALM3</name>
<proteinExistence type="predicted"/>
<evidence type="ECO:0000313" key="2">
    <source>
        <dbReference type="EMBL" id="KDR78792.1"/>
    </source>
</evidence>
<evidence type="ECO:0000256" key="1">
    <source>
        <dbReference type="SAM" id="MobiDB-lite"/>
    </source>
</evidence>
<keyword evidence="3" id="KW-1185">Reference proteome</keyword>
<feature type="region of interest" description="Disordered" evidence="1">
    <location>
        <begin position="139"/>
        <end position="198"/>
    </location>
</feature>
<organism evidence="2 3">
    <name type="scientific">Galerina marginata (strain CBS 339.88)</name>
    <dbReference type="NCBI Taxonomy" id="685588"/>
    <lineage>
        <taxon>Eukaryota</taxon>
        <taxon>Fungi</taxon>
        <taxon>Dikarya</taxon>
        <taxon>Basidiomycota</taxon>
        <taxon>Agaricomycotina</taxon>
        <taxon>Agaricomycetes</taxon>
        <taxon>Agaricomycetidae</taxon>
        <taxon>Agaricales</taxon>
        <taxon>Agaricineae</taxon>
        <taxon>Strophariaceae</taxon>
        <taxon>Galerina</taxon>
    </lineage>
</organism>
<gene>
    <name evidence="2" type="ORF">GALMADRAFT_244344</name>
</gene>
<dbReference type="EMBL" id="KL142374">
    <property type="protein sequence ID" value="KDR78792.1"/>
    <property type="molecule type" value="Genomic_DNA"/>
</dbReference>
<dbReference type="Proteomes" id="UP000027222">
    <property type="component" value="Unassembled WGS sequence"/>
</dbReference>
<sequence>MVQKVFSIPYPHLQIKDWVILLCLVSINTTLLEKPYNLSHLQLARFLFGFECEEPRFPQLLRALGVESQSQMAQEIEENLKEIWKRNLSLQSTPKDQPAAMSRIESELRESQPGLYDGTVGEKALYIAIRVITRYHTRGRSNQRKRLQPRKTRTGGKIVSSISKRLEPKPADTPLKKGSKAKHLGRTDNKDGPSVRYTRSLTKSKAVFLSPRSKGDSIVSAPRSDSIFLAPGPKENLDLVQKNLEDPHTRLRNSYTRANAPALGAYNENTPAGARVTLARDHGFQLQATRNGEPVPSVSTPVFPAISTQRLQRNGFTVVHQFLATCKPPMDHFLRNFIDFGCSSAEYLYSISTWMKERRHSTIKRILTEVEGGPHFTEMDILVLSCQFENYKF</sequence>
<protein>
    <submittedName>
        <fullName evidence="2">Uncharacterized protein</fullName>
    </submittedName>
</protein>
<evidence type="ECO:0000313" key="3">
    <source>
        <dbReference type="Proteomes" id="UP000027222"/>
    </source>
</evidence>